<evidence type="ECO:0000313" key="9">
    <source>
        <dbReference type="Proteomes" id="UP000799324"/>
    </source>
</evidence>
<gene>
    <name evidence="8" type="ORF">K491DRAFT_770878</name>
</gene>
<comment type="similarity">
    <text evidence="2">Belongs to the cytochrome P450 family.</text>
</comment>
<dbReference type="OrthoDB" id="1470350at2759"/>
<accession>A0A6A6SSY1</accession>
<evidence type="ECO:0000313" key="8">
    <source>
        <dbReference type="EMBL" id="KAF2650799.1"/>
    </source>
</evidence>
<evidence type="ECO:0000256" key="1">
    <source>
        <dbReference type="ARBA" id="ARBA00001971"/>
    </source>
</evidence>
<dbReference type="GO" id="GO:0020037">
    <property type="term" value="F:heme binding"/>
    <property type="evidence" value="ECO:0007669"/>
    <property type="project" value="InterPro"/>
</dbReference>
<comment type="cofactor">
    <cofactor evidence="1 6">
        <name>heme</name>
        <dbReference type="ChEBI" id="CHEBI:30413"/>
    </cofactor>
</comment>
<dbReference type="CDD" id="cd11058">
    <property type="entry name" value="CYP60B-like"/>
    <property type="match status" value="1"/>
</dbReference>
<proteinExistence type="inferred from homology"/>
<dbReference type="PRINTS" id="PR00463">
    <property type="entry name" value="EP450I"/>
</dbReference>
<organism evidence="8 9">
    <name type="scientific">Lophiostoma macrostomum CBS 122681</name>
    <dbReference type="NCBI Taxonomy" id="1314788"/>
    <lineage>
        <taxon>Eukaryota</taxon>
        <taxon>Fungi</taxon>
        <taxon>Dikarya</taxon>
        <taxon>Ascomycota</taxon>
        <taxon>Pezizomycotina</taxon>
        <taxon>Dothideomycetes</taxon>
        <taxon>Pleosporomycetidae</taxon>
        <taxon>Pleosporales</taxon>
        <taxon>Lophiostomataceae</taxon>
        <taxon>Lophiostoma</taxon>
    </lineage>
</organism>
<dbReference type="PANTHER" id="PTHR24305">
    <property type="entry name" value="CYTOCHROME P450"/>
    <property type="match status" value="1"/>
</dbReference>
<dbReference type="Pfam" id="PF00067">
    <property type="entry name" value="p450"/>
    <property type="match status" value="1"/>
</dbReference>
<keyword evidence="7" id="KW-0812">Transmembrane</keyword>
<dbReference type="GO" id="GO:0004497">
    <property type="term" value="F:monooxygenase activity"/>
    <property type="evidence" value="ECO:0007669"/>
    <property type="project" value="InterPro"/>
</dbReference>
<evidence type="ECO:0000256" key="4">
    <source>
        <dbReference type="ARBA" id="ARBA00022723"/>
    </source>
</evidence>
<protein>
    <submittedName>
        <fullName evidence="8">Isotrichodermin C-15 hydroxylase</fullName>
    </submittedName>
</protein>
<evidence type="ECO:0000256" key="3">
    <source>
        <dbReference type="ARBA" id="ARBA00022617"/>
    </source>
</evidence>
<keyword evidence="5 6" id="KW-0408">Iron</keyword>
<evidence type="ECO:0000256" key="7">
    <source>
        <dbReference type="SAM" id="Phobius"/>
    </source>
</evidence>
<keyword evidence="7" id="KW-0472">Membrane</keyword>
<dbReference type="GO" id="GO:0005506">
    <property type="term" value="F:iron ion binding"/>
    <property type="evidence" value="ECO:0007669"/>
    <property type="project" value="InterPro"/>
</dbReference>
<dbReference type="InterPro" id="IPR001128">
    <property type="entry name" value="Cyt_P450"/>
</dbReference>
<dbReference type="GO" id="GO:0016705">
    <property type="term" value="F:oxidoreductase activity, acting on paired donors, with incorporation or reduction of molecular oxygen"/>
    <property type="evidence" value="ECO:0007669"/>
    <property type="project" value="InterPro"/>
</dbReference>
<keyword evidence="3 6" id="KW-0349">Heme</keyword>
<evidence type="ECO:0000256" key="6">
    <source>
        <dbReference type="PIRSR" id="PIRSR602401-1"/>
    </source>
</evidence>
<dbReference type="InterPro" id="IPR050121">
    <property type="entry name" value="Cytochrome_P450_monoxygenase"/>
</dbReference>
<dbReference type="PANTHER" id="PTHR24305:SF210">
    <property type="entry name" value="CYTOCHROME P450 MONOOXYGENASE ASQL-RELATED"/>
    <property type="match status" value="1"/>
</dbReference>
<feature type="transmembrane region" description="Helical" evidence="7">
    <location>
        <begin position="12"/>
        <end position="33"/>
    </location>
</feature>
<evidence type="ECO:0000256" key="2">
    <source>
        <dbReference type="ARBA" id="ARBA00010617"/>
    </source>
</evidence>
<name>A0A6A6SSY1_9PLEO</name>
<dbReference type="SUPFAM" id="SSF48264">
    <property type="entry name" value="Cytochrome P450"/>
    <property type="match status" value="1"/>
</dbReference>
<reference evidence="8" key="1">
    <citation type="journal article" date="2020" name="Stud. Mycol.">
        <title>101 Dothideomycetes genomes: a test case for predicting lifestyles and emergence of pathogens.</title>
        <authorList>
            <person name="Haridas S."/>
            <person name="Albert R."/>
            <person name="Binder M."/>
            <person name="Bloem J."/>
            <person name="Labutti K."/>
            <person name="Salamov A."/>
            <person name="Andreopoulos B."/>
            <person name="Baker S."/>
            <person name="Barry K."/>
            <person name="Bills G."/>
            <person name="Bluhm B."/>
            <person name="Cannon C."/>
            <person name="Castanera R."/>
            <person name="Culley D."/>
            <person name="Daum C."/>
            <person name="Ezra D."/>
            <person name="Gonzalez J."/>
            <person name="Henrissat B."/>
            <person name="Kuo A."/>
            <person name="Liang C."/>
            <person name="Lipzen A."/>
            <person name="Lutzoni F."/>
            <person name="Magnuson J."/>
            <person name="Mondo S."/>
            <person name="Nolan M."/>
            <person name="Ohm R."/>
            <person name="Pangilinan J."/>
            <person name="Park H.-J."/>
            <person name="Ramirez L."/>
            <person name="Alfaro M."/>
            <person name="Sun H."/>
            <person name="Tritt A."/>
            <person name="Yoshinaga Y."/>
            <person name="Zwiers L.-H."/>
            <person name="Turgeon B."/>
            <person name="Goodwin S."/>
            <person name="Spatafora J."/>
            <person name="Crous P."/>
            <person name="Grigoriev I."/>
        </authorList>
    </citation>
    <scope>NUCLEOTIDE SEQUENCE</scope>
    <source>
        <strain evidence="8">CBS 122681</strain>
    </source>
</reference>
<sequence>MGYTEFLIGSNIWSWVFNLTVLVCLYPIAVWIYNAFFHSLAHFPGPLLWRASRLPYLRAVFSGHFPYQIQRLHEQYGDIVRIAPNELSFTDPTAWDDIYSNRDGANHEAFRKSELWHGNPDGGAASVFVTIDLKEHARIRRFMDPAFSERSVSQQEPILQAYIDLLITKLHDRASAKRRVTINLVDWINFTLFDMIGDLSFGESFGCLEKCEYEDWMSQMAAAIRLHYLSINLRYYPIITLLLKPLAGILIPKGLIKQQIDYRDRSAAKLKRRLESESADDRADIVSKLLRSEDREEGLTSDEVLLNSMLFINAASETTATVLTGVVNHLLQNPASLAELSDEIRQFSLSSDLELQALKQLPYLNALMRPGPIGHMRITPPNGGIVARHFVPGNTMLTVQPLALSYSPKYFHDPQVWHPERWLHDAETDPSSLFYHDQRKGVRAFGWGPYNCVGEPLGWAWMRLILAKLVWTFDLEMAASAGCYFGREG</sequence>
<keyword evidence="7" id="KW-1133">Transmembrane helix</keyword>
<dbReference type="InterPro" id="IPR036396">
    <property type="entry name" value="Cyt_P450_sf"/>
</dbReference>
<dbReference type="EMBL" id="MU004444">
    <property type="protein sequence ID" value="KAF2650799.1"/>
    <property type="molecule type" value="Genomic_DNA"/>
</dbReference>
<dbReference type="Proteomes" id="UP000799324">
    <property type="component" value="Unassembled WGS sequence"/>
</dbReference>
<dbReference type="AlphaFoldDB" id="A0A6A6SSY1"/>
<evidence type="ECO:0000256" key="5">
    <source>
        <dbReference type="ARBA" id="ARBA00023004"/>
    </source>
</evidence>
<keyword evidence="9" id="KW-1185">Reference proteome</keyword>
<keyword evidence="4 6" id="KW-0479">Metal-binding</keyword>
<feature type="binding site" description="axial binding residue" evidence="6">
    <location>
        <position position="452"/>
    </location>
    <ligand>
        <name>heme</name>
        <dbReference type="ChEBI" id="CHEBI:30413"/>
    </ligand>
    <ligandPart>
        <name>Fe</name>
        <dbReference type="ChEBI" id="CHEBI:18248"/>
    </ligandPart>
</feature>
<dbReference type="Gene3D" id="1.10.630.10">
    <property type="entry name" value="Cytochrome P450"/>
    <property type="match status" value="1"/>
</dbReference>
<dbReference type="InterPro" id="IPR002401">
    <property type="entry name" value="Cyt_P450_E_grp-I"/>
</dbReference>